<keyword evidence="2" id="KW-0689">Ribosomal protein</keyword>
<dbReference type="Proteomes" id="UP000001876">
    <property type="component" value="Unassembled WGS sequence"/>
</dbReference>
<dbReference type="PROSITE" id="PS00582">
    <property type="entry name" value="RIBOSOMAL_L33"/>
    <property type="match status" value="1"/>
</dbReference>
<dbReference type="NCBIfam" id="TIGR01023">
    <property type="entry name" value="rpmG_bact"/>
    <property type="match status" value="1"/>
</dbReference>
<dbReference type="EMBL" id="GG663749">
    <property type="protein sequence ID" value="EEH52107.1"/>
    <property type="molecule type" value="Genomic_DNA"/>
</dbReference>
<dbReference type="GeneID" id="9689175"/>
<dbReference type="OMA" id="RMTLRKY"/>
<dbReference type="eggNOG" id="ENOG502SCII">
    <property type="taxonomic scope" value="Eukaryota"/>
</dbReference>
<keyword evidence="6" id="KW-1185">Reference proteome</keyword>
<dbReference type="PANTHER" id="PTHR15238">
    <property type="entry name" value="54S RIBOSOMAL PROTEIN L39, MITOCHONDRIAL"/>
    <property type="match status" value="1"/>
</dbReference>
<dbReference type="SUPFAM" id="SSF57829">
    <property type="entry name" value="Zn-binding ribosomal proteins"/>
    <property type="match status" value="1"/>
</dbReference>
<evidence type="ECO:0000313" key="5">
    <source>
        <dbReference type="EMBL" id="EEH52107.1"/>
    </source>
</evidence>
<dbReference type="KEGG" id="mpp:MICPUCDRAFT_22604"/>
<accession>C1N7G8</accession>
<organism evidence="6">
    <name type="scientific">Micromonas pusilla (strain CCMP1545)</name>
    <name type="common">Picoplanktonic green alga</name>
    <dbReference type="NCBI Taxonomy" id="564608"/>
    <lineage>
        <taxon>Eukaryota</taxon>
        <taxon>Viridiplantae</taxon>
        <taxon>Chlorophyta</taxon>
        <taxon>Mamiellophyceae</taxon>
        <taxon>Mamiellales</taxon>
        <taxon>Mamiellaceae</taxon>
        <taxon>Micromonas</taxon>
    </lineage>
</organism>
<dbReference type="GO" id="GO:0015934">
    <property type="term" value="C:large ribosomal subunit"/>
    <property type="evidence" value="ECO:0007669"/>
    <property type="project" value="TreeGrafter"/>
</dbReference>
<dbReference type="AlphaFoldDB" id="C1N7G8"/>
<dbReference type="Pfam" id="PF00471">
    <property type="entry name" value="Ribosomal_L33"/>
    <property type="match status" value="1"/>
</dbReference>
<dbReference type="GO" id="GO:0003735">
    <property type="term" value="F:structural constituent of ribosome"/>
    <property type="evidence" value="ECO:0007669"/>
    <property type="project" value="InterPro"/>
</dbReference>
<protein>
    <recommendedName>
        <fullName evidence="4">Large ribosomal subunit protein bL33c</fullName>
    </recommendedName>
</protein>
<gene>
    <name evidence="5" type="ORF">MICPUCDRAFT_22604</name>
</gene>
<comment type="similarity">
    <text evidence="1">Belongs to the bacterial ribosomal protein bL33 family.</text>
</comment>
<dbReference type="GO" id="GO:0005737">
    <property type="term" value="C:cytoplasm"/>
    <property type="evidence" value="ECO:0007669"/>
    <property type="project" value="UniProtKB-ARBA"/>
</dbReference>
<proteinExistence type="inferred from homology"/>
<dbReference type="NCBIfam" id="NF001860">
    <property type="entry name" value="PRK00595.1"/>
    <property type="match status" value="1"/>
</dbReference>
<sequence length="58" mass="6756">MPRATKAGAILVKLLSTAETGFFYVKRRNPKKNPVPLEFVKYDPKVRKHVLFKEKKLK</sequence>
<keyword evidence="3" id="KW-0687">Ribonucleoprotein</keyword>
<dbReference type="GO" id="GO:0006412">
    <property type="term" value="P:translation"/>
    <property type="evidence" value="ECO:0007669"/>
    <property type="project" value="InterPro"/>
</dbReference>
<evidence type="ECO:0000256" key="1">
    <source>
        <dbReference type="ARBA" id="ARBA00007596"/>
    </source>
</evidence>
<dbReference type="InterPro" id="IPR001705">
    <property type="entry name" value="Ribosomal_bL33"/>
</dbReference>
<evidence type="ECO:0000256" key="2">
    <source>
        <dbReference type="ARBA" id="ARBA00022980"/>
    </source>
</evidence>
<dbReference type="STRING" id="564608.C1N7G8"/>
<reference evidence="5 6" key="1">
    <citation type="journal article" date="2009" name="Science">
        <title>Green evolution and dynamic adaptations revealed by genomes of the marine picoeukaryotes Micromonas.</title>
        <authorList>
            <person name="Worden A.Z."/>
            <person name="Lee J.H."/>
            <person name="Mock T."/>
            <person name="Rouze P."/>
            <person name="Simmons M.P."/>
            <person name="Aerts A.L."/>
            <person name="Allen A.E."/>
            <person name="Cuvelier M.L."/>
            <person name="Derelle E."/>
            <person name="Everett M.V."/>
            <person name="Foulon E."/>
            <person name="Grimwood J."/>
            <person name="Gundlach H."/>
            <person name="Henrissat B."/>
            <person name="Napoli C."/>
            <person name="McDonald S.M."/>
            <person name="Parker M.S."/>
            <person name="Rombauts S."/>
            <person name="Salamov A."/>
            <person name="Von Dassow P."/>
            <person name="Badger J.H."/>
            <person name="Coutinho P.M."/>
            <person name="Demir E."/>
            <person name="Dubchak I."/>
            <person name="Gentemann C."/>
            <person name="Eikrem W."/>
            <person name="Gready J.E."/>
            <person name="John U."/>
            <person name="Lanier W."/>
            <person name="Lindquist E.A."/>
            <person name="Lucas S."/>
            <person name="Mayer K.F."/>
            <person name="Moreau H."/>
            <person name="Not F."/>
            <person name="Otillar R."/>
            <person name="Panaud O."/>
            <person name="Pangilinan J."/>
            <person name="Paulsen I."/>
            <person name="Piegu B."/>
            <person name="Poliakov A."/>
            <person name="Robbens S."/>
            <person name="Schmutz J."/>
            <person name="Toulza E."/>
            <person name="Wyss T."/>
            <person name="Zelensky A."/>
            <person name="Zhou K."/>
            <person name="Armbrust E.V."/>
            <person name="Bhattacharya D."/>
            <person name="Goodenough U.W."/>
            <person name="Van de Peer Y."/>
            <person name="Grigoriev I.V."/>
        </authorList>
    </citation>
    <scope>NUCLEOTIDE SEQUENCE [LARGE SCALE GENOMIC DNA]</scope>
    <source>
        <strain evidence="5 6">CCMP1545</strain>
    </source>
</reference>
<dbReference type="PANTHER" id="PTHR15238:SF1">
    <property type="entry name" value="LARGE RIBOSOMAL SUBUNIT PROTEIN BL33M"/>
    <property type="match status" value="1"/>
</dbReference>
<dbReference type="InterPro" id="IPR018264">
    <property type="entry name" value="Ribosomal_bL33_CS"/>
</dbReference>
<dbReference type="RefSeq" id="XP_003063734.1">
    <property type="nucleotide sequence ID" value="XM_003063688.1"/>
</dbReference>
<dbReference type="InterPro" id="IPR038584">
    <property type="entry name" value="Ribosomal_bL33_sf"/>
</dbReference>
<evidence type="ECO:0000256" key="4">
    <source>
        <dbReference type="ARBA" id="ARBA00035276"/>
    </source>
</evidence>
<dbReference type="OrthoDB" id="275534at2759"/>
<dbReference type="Gene3D" id="2.20.28.120">
    <property type="entry name" value="Ribosomal protein L33"/>
    <property type="match status" value="1"/>
</dbReference>
<evidence type="ECO:0000313" key="6">
    <source>
        <dbReference type="Proteomes" id="UP000001876"/>
    </source>
</evidence>
<evidence type="ECO:0000256" key="3">
    <source>
        <dbReference type="ARBA" id="ARBA00023274"/>
    </source>
</evidence>
<name>C1N7G8_MICPC</name>
<dbReference type="InterPro" id="IPR011332">
    <property type="entry name" value="Ribosomal_zn-bd"/>
</dbReference>